<evidence type="ECO:0000313" key="2">
    <source>
        <dbReference type="EMBL" id="PWA80692.1"/>
    </source>
</evidence>
<name>A0A2U1P4M5_ARTAN</name>
<evidence type="ECO:0000313" key="3">
    <source>
        <dbReference type="Proteomes" id="UP000245207"/>
    </source>
</evidence>
<dbReference type="Pfam" id="PF03732">
    <property type="entry name" value="Retrotrans_gag"/>
    <property type="match status" value="1"/>
</dbReference>
<accession>A0A2U1P4M5</accession>
<dbReference type="AlphaFoldDB" id="A0A2U1P4M5"/>
<keyword evidence="3" id="KW-1185">Reference proteome</keyword>
<evidence type="ECO:0000259" key="1">
    <source>
        <dbReference type="Pfam" id="PF03732"/>
    </source>
</evidence>
<comment type="caution">
    <text evidence="2">The sequence shown here is derived from an EMBL/GenBank/DDBJ whole genome shotgun (WGS) entry which is preliminary data.</text>
</comment>
<feature type="domain" description="Retrotransposon gag" evidence="1">
    <location>
        <begin position="79"/>
        <end position="177"/>
    </location>
</feature>
<protein>
    <submittedName>
        <fullName evidence="2">Retrotransposon gag domain-containing protein</fullName>
    </submittedName>
</protein>
<dbReference type="EMBL" id="PKPP01001686">
    <property type="protein sequence ID" value="PWA80692.1"/>
    <property type="molecule type" value="Genomic_DNA"/>
</dbReference>
<dbReference type="InterPro" id="IPR005162">
    <property type="entry name" value="Retrotrans_gag_dom"/>
</dbReference>
<reference evidence="2 3" key="1">
    <citation type="journal article" date="2018" name="Mol. Plant">
        <title>The genome of Artemisia annua provides insight into the evolution of Asteraceae family and artemisinin biosynthesis.</title>
        <authorList>
            <person name="Shen Q."/>
            <person name="Zhang L."/>
            <person name="Liao Z."/>
            <person name="Wang S."/>
            <person name="Yan T."/>
            <person name="Shi P."/>
            <person name="Liu M."/>
            <person name="Fu X."/>
            <person name="Pan Q."/>
            <person name="Wang Y."/>
            <person name="Lv Z."/>
            <person name="Lu X."/>
            <person name="Zhang F."/>
            <person name="Jiang W."/>
            <person name="Ma Y."/>
            <person name="Chen M."/>
            <person name="Hao X."/>
            <person name="Li L."/>
            <person name="Tang Y."/>
            <person name="Lv G."/>
            <person name="Zhou Y."/>
            <person name="Sun X."/>
            <person name="Brodelius P.E."/>
            <person name="Rose J.K.C."/>
            <person name="Tang K."/>
        </authorList>
    </citation>
    <scope>NUCLEOTIDE SEQUENCE [LARGE SCALE GENOMIC DNA]</scope>
    <source>
        <strain evidence="3">cv. Huhao1</strain>
        <tissue evidence="2">Leaf</tissue>
    </source>
</reference>
<organism evidence="2 3">
    <name type="scientific">Artemisia annua</name>
    <name type="common">Sweet wormwood</name>
    <dbReference type="NCBI Taxonomy" id="35608"/>
    <lineage>
        <taxon>Eukaryota</taxon>
        <taxon>Viridiplantae</taxon>
        <taxon>Streptophyta</taxon>
        <taxon>Embryophyta</taxon>
        <taxon>Tracheophyta</taxon>
        <taxon>Spermatophyta</taxon>
        <taxon>Magnoliopsida</taxon>
        <taxon>eudicotyledons</taxon>
        <taxon>Gunneridae</taxon>
        <taxon>Pentapetalae</taxon>
        <taxon>asterids</taxon>
        <taxon>campanulids</taxon>
        <taxon>Asterales</taxon>
        <taxon>Asteraceae</taxon>
        <taxon>Asteroideae</taxon>
        <taxon>Anthemideae</taxon>
        <taxon>Artemisiinae</taxon>
        <taxon>Artemisia</taxon>
    </lineage>
</organism>
<proteinExistence type="predicted"/>
<sequence>MGQETLDFTMVGDDVVKYTSRFYELARLAPAMDEPESKKLERYIWGLSPKIHTKEFLKWFEEIEKIFRCGDCRKEDKVKFATCTFRDHAQEWWTKYIQIVGVDTAYSHSWEKLKMMMSLKFCVRSELRAMGQETLDFTMVGDDVVKYTTRFYELARLAPAMDEPESKKLERYIWGLTPKIHTKEFLKWFEEIETIFRCGDCRKEDKVKFATCTFRDHAQEWWTKYIQIVGVDTPYSHSWEKLKMMMSLKFCLRSELRAMGQETLDFTMVGDDVVK</sequence>
<gene>
    <name evidence="2" type="ORF">CTI12_AA195360</name>
</gene>
<dbReference type="Proteomes" id="UP000245207">
    <property type="component" value="Unassembled WGS sequence"/>
</dbReference>
<dbReference type="OrthoDB" id="1936908at2759"/>